<dbReference type="AlphaFoldDB" id="A0A7M1AVP8"/>
<dbReference type="RefSeq" id="WP_193112835.1">
    <property type="nucleotide sequence ID" value="NZ_CP041165.1"/>
</dbReference>
<keyword evidence="1" id="KW-0175">Coiled coil</keyword>
<organism evidence="3 4">
    <name type="scientific">Sulfurimonas marina</name>
    <dbReference type="NCBI Taxonomy" id="2590551"/>
    <lineage>
        <taxon>Bacteria</taxon>
        <taxon>Pseudomonadati</taxon>
        <taxon>Campylobacterota</taxon>
        <taxon>Epsilonproteobacteria</taxon>
        <taxon>Campylobacterales</taxon>
        <taxon>Sulfurimonadaceae</taxon>
        <taxon>Sulfurimonas</taxon>
    </lineage>
</organism>
<feature type="coiled-coil region" evidence="1">
    <location>
        <begin position="22"/>
        <end position="49"/>
    </location>
</feature>
<keyword evidence="2" id="KW-0732">Signal</keyword>
<protein>
    <recommendedName>
        <fullName evidence="5">Zinc-regulated TonB-dependent outer membrane receptor</fullName>
    </recommendedName>
</protein>
<evidence type="ECO:0008006" key="5">
    <source>
        <dbReference type="Google" id="ProtNLM"/>
    </source>
</evidence>
<dbReference type="EMBL" id="CP041165">
    <property type="protein sequence ID" value="QOP41519.1"/>
    <property type="molecule type" value="Genomic_DNA"/>
</dbReference>
<name>A0A7M1AVP8_9BACT</name>
<feature type="chain" id="PRO_5032494041" description="Zinc-regulated TonB-dependent outer membrane receptor" evidence="2">
    <location>
        <begin position="19"/>
        <end position="459"/>
    </location>
</feature>
<accession>A0A7M1AVP8</accession>
<gene>
    <name evidence="3" type="ORF">FJR03_07085</name>
</gene>
<keyword evidence="4" id="KW-1185">Reference proteome</keyword>
<dbReference type="KEGG" id="smax:FJR03_07085"/>
<sequence length="459" mass="51750">MYKKLTYLSLFASLSLFANSEIEDLKLRIDSLEAIIQQQQQQQEDTKIRNSLMGSLNSFSQSSYMPDLSLIVDTSYVNRSMKDEELTHLEIPGVAHGIMGSHSHGEHSHAPYNASNGFNLNYAEVAMESVVDPYFRTMAVFHLTEDGFEIEEAYGETTSLGYGLKAKIGKFRSDFGRINEQHQHVQDFSDMPLVYMAFLGEHGINDIGAQVQWTLPTDTYVMVGVEALQGKNPSMYGTDAIIPEGAEEVAVASPSQPNLLVGYIKSSFDLGNTTFLYGGSIAYGDSHINHLDDEEGPHAFVADSYLYGVDLTVKHYFDSYSYLTFQGEYLYRDMDGSKYEYPTDGNGTITDYTTFDVTPTVKKQSGYYAQLVYAYNQNWRAGFRYDAINKNEINGQTTLPQNFDRYSAMIDYTTSEFARIRLQYNRNNAMFNEDGERQHIDTVILQLNLAIGAHGAHNF</sequence>
<feature type="signal peptide" evidence="2">
    <location>
        <begin position="1"/>
        <end position="18"/>
    </location>
</feature>
<evidence type="ECO:0000313" key="4">
    <source>
        <dbReference type="Proteomes" id="UP000593910"/>
    </source>
</evidence>
<dbReference type="SUPFAM" id="SSF56935">
    <property type="entry name" value="Porins"/>
    <property type="match status" value="1"/>
</dbReference>
<reference evidence="3 4" key="1">
    <citation type="submission" date="2019-06" db="EMBL/GenBank/DDBJ databases">
        <title>Sulfurimonas gotlandica sp. nov., a chemoautotrophic and psychrotolerant epsilonproteobacterium isolated from a pelagic redoxcline, and an emended description of the genus Sulfurimonas.</title>
        <authorList>
            <person name="Wang S."/>
            <person name="Jiang L."/>
            <person name="Shao Z."/>
        </authorList>
    </citation>
    <scope>NUCLEOTIDE SEQUENCE [LARGE SCALE GENOMIC DNA]</scope>
    <source>
        <strain evidence="3 4">B2</strain>
    </source>
</reference>
<evidence type="ECO:0000313" key="3">
    <source>
        <dbReference type="EMBL" id="QOP41519.1"/>
    </source>
</evidence>
<proteinExistence type="predicted"/>
<evidence type="ECO:0000256" key="2">
    <source>
        <dbReference type="SAM" id="SignalP"/>
    </source>
</evidence>
<dbReference type="Proteomes" id="UP000593910">
    <property type="component" value="Chromosome"/>
</dbReference>
<evidence type="ECO:0000256" key="1">
    <source>
        <dbReference type="SAM" id="Coils"/>
    </source>
</evidence>